<accession>A0A016WIY6</accession>
<dbReference type="AlphaFoldDB" id="A0A016WIY6"/>
<gene>
    <name evidence="1" type="primary">Acey_s0683.g1498</name>
    <name evidence="1" type="ORF">Y032_0683g1498</name>
</gene>
<name>A0A016WIY6_9BILA</name>
<proteinExistence type="predicted"/>
<reference evidence="2" key="1">
    <citation type="journal article" date="2015" name="Nat. Genet.">
        <title>The genome and transcriptome of the zoonotic hookworm Ancylostoma ceylanicum identify infection-specific gene families.</title>
        <authorList>
            <person name="Schwarz E.M."/>
            <person name="Hu Y."/>
            <person name="Antoshechkin I."/>
            <person name="Miller M.M."/>
            <person name="Sternberg P.W."/>
            <person name="Aroian R.V."/>
        </authorList>
    </citation>
    <scope>NUCLEOTIDE SEQUENCE</scope>
    <source>
        <strain evidence="2">HY135</strain>
    </source>
</reference>
<sequence length="86" mass="9791">MIRRTRGHDRISGTLVVDLCSPKRTEVPKINIINEPIDNFGGKEVSDLRIALMSHLLSRNFLRKNTATVVSEELLIYIVLVLHHCI</sequence>
<protein>
    <submittedName>
        <fullName evidence="1">Uncharacterized protein</fullName>
    </submittedName>
</protein>
<keyword evidence="2" id="KW-1185">Reference proteome</keyword>
<comment type="caution">
    <text evidence="1">The sequence shown here is derived from an EMBL/GenBank/DDBJ whole genome shotgun (WGS) entry which is preliminary data.</text>
</comment>
<dbReference type="EMBL" id="JARK01000283">
    <property type="protein sequence ID" value="EYC38978.1"/>
    <property type="molecule type" value="Genomic_DNA"/>
</dbReference>
<evidence type="ECO:0000313" key="2">
    <source>
        <dbReference type="Proteomes" id="UP000024635"/>
    </source>
</evidence>
<evidence type="ECO:0000313" key="1">
    <source>
        <dbReference type="EMBL" id="EYC38978.1"/>
    </source>
</evidence>
<organism evidence="1 2">
    <name type="scientific">Ancylostoma ceylanicum</name>
    <dbReference type="NCBI Taxonomy" id="53326"/>
    <lineage>
        <taxon>Eukaryota</taxon>
        <taxon>Metazoa</taxon>
        <taxon>Ecdysozoa</taxon>
        <taxon>Nematoda</taxon>
        <taxon>Chromadorea</taxon>
        <taxon>Rhabditida</taxon>
        <taxon>Rhabditina</taxon>
        <taxon>Rhabditomorpha</taxon>
        <taxon>Strongyloidea</taxon>
        <taxon>Ancylostomatidae</taxon>
        <taxon>Ancylostomatinae</taxon>
        <taxon>Ancylostoma</taxon>
    </lineage>
</organism>
<dbReference type="Proteomes" id="UP000024635">
    <property type="component" value="Unassembled WGS sequence"/>
</dbReference>